<protein>
    <recommendedName>
        <fullName evidence="6 11">Cysteine desulfurase</fullName>
        <ecNumber evidence="5 11">2.8.1.7</ecNumber>
    </recommendedName>
</protein>
<dbReference type="EMBL" id="CAUM01000098">
    <property type="protein sequence ID" value="CCV06537.1"/>
    <property type="molecule type" value="Genomic_DNA"/>
</dbReference>
<reference evidence="13 14" key="1">
    <citation type="submission" date="2013-02" db="EMBL/GenBank/DDBJ databases">
        <authorList>
            <person name="Genoscope - CEA"/>
        </authorList>
    </citation>
    <scope>NUCLEOTIDE SEQUENCE [LARGE SCALE GENOMIC DNA]</scope>
    <source>
        <strain evidence="13 14">STM 2683</strain>
    </source>
</reference>
<dbReference type="SUPFAM" id="SSF53383">
    <property type="entry name" value="PLP-dependent transferases"/>
    <property type="match status" value="1"/>
</dbReference>
<evidence type="ECO:0000256" key="3">
    <source>
        <dbReference type="ARBA" id="ARBA00003120"/>
    </source>
</evidence>
<dbReference type="GO" id="GO:0006534">
    <property type="term" value="P:cysteine metabolic process"/>
    <property type="evidence" value="ECO:0007669"/>
    <property type="project" value="UniProtKB-UniRule"/>
</dbReference>
<dbReference type="AlphaFoldDB" id="M5EQC7"/>
<dbReference type="GO" id="GO:0031071">
    <property type="term" value="F:cysteine desulfurase activity"/>
    <property type="evidence" value="ECO:0007669"/>
    <property type="project" value="UniProtKB-UniRule"/>
</dbReference>
<name>M5EQC7_9HYPH</name>
<dbReference type="InterPro" id="IPR015421">
    <property type="entry name" value="PyrdxlP-dep_Trfase_major"/>
</dbReference>
<keyword evidence="8 11" id="KW-0663">Pyridoxal phosphate</keyword>
<comment type="function">
    <text evidence="2 11">Catalyzes the removal of elemental sulfur and selenium atoms from L-cysteine, L-cystine, L-selenocysteine, and L-selenocystine to produce L-alanine.</text>
</comment>
<dbReference type="GO" id="GO:0030170">
    <property type="term" value="F:pyridoxal phosphate binding"/>
    <property type="evidence" value="ECO:0007669"/>
    <property type="project" value="UniProtKB-UniRule"/>
</dbReference>
<dbReference type="EC" id="2.8.1.7" evidence="5 11"/>
<keyword evidence="7 11" id="KW-0808">Transferase</keyword>
<dbReference type="InterPro" id="IPR000192">
    <property type="entry name" value="Aminotrans_V_dom"/>
</dbReference>
<evidence type="ECO:0000256" key="6">
    <source>
        <dbReference type="ARBA" id="ARBA00013558"/>
    </source>
</evidence>
<dbReference type="STRING" id="1297569.MESS2_320063"/>
<keyword evidence="14" id="KW-1185">Reference proteome</keyword>
<dbReference type="Pfam" id="PF00266">
    <property type="entry name" value="Aminotran_5"/>
    <property type="match status" value="1"/>
</dbReference>
<evidence type="ECO:0000256" key="2">
    <source>
        <dbReference type="ARBA" id="ARBA00002824"/>
    </source>
</evidence>
<evidence type="ECO:0000313" key="13">
    <source>
        <dbReference type="EMBL" id="CCV06537.1"/>
    </source>
</evidence>
<dbReference type="PANTHER" id="PTHR43586:SF8">
    <property type="entry name" value="CYSTEINE DESULFURASE 1, CHLOROPLASTIC"/>
    <property type="match status" value="1"/>
</dbReference>
<dbReference type="InterPro" id="IPR015424">
    <property type="entry name" value="PyrdxlP-dep_Trfase"/>
</dbReference>
<evidence type="ECO:0000256" key="4">
    <source>
        <dbReference type="ARBA" id="ARBA00010447"/>
    </source>
</evidence>
<evidence type="ECO:0000256" key="7">
    <source>
        <dbReference type="ARBA" id="ARBA00022679"/>
    </source>
</evidence>
<evidence type="ECO:0000256" key="10">
    <source>
        <dbReference type="RuleBase" id="RU004504"/>
    </source>
</evidence>
<dbReference type="PIRSF" id="PIRSF005572">
    <property type="entry name" value="NifS"/>
    <property type="match status" value="1"/>
</dbReference>
<evidence type="ECO:0000256" key="11">
    <source>
        <dbReference type="RuleBase" id="RU004506"/>
    </source>
</evidence>
<comment type="cofactor">
    <cofactor evidence="1 10">
        <name>pyridoxal 5'-phosphate</name>
        <dbReference type="ChEBI" id="CHEBI:597326"/>
    </cofactor>
</comment>
<dbReference type="Gene3D" id="3.40.640.10">
    <property type="entry name" value="Type I PLP-dependent aspartate aminotransferase-like (Major domain)"/>
    <property type="match status" value="1"/>
</dbReference>
<gene>
    <name evidence="13" type="primary">sufS</name>
    <name evidence="13" type="ORF">MESS2_320063</name>
</gene>
<dbReference type="PROSITE" id="PS00595">
    <property type="entry name" value="AA_TRANSFER_CLASS_5"/>
    <property type="match status" value="1"/>
</dbReference>
<evidence type="ECO:0000256" key="5">
    <source>
        <dbReference type="ARBA" id="ARBA00012239"/>
    </source>
</evidence>
<accession>M5EQC7</accession>
<dbReference type="eggNOG" id="COG0520">
    <property type="taxonomic scope" value="Bacteria"/>
</dbReference>
<organism evidence="13 14">
    <name type="scientific">Mesorhizobium metallidurans STM 2683</name>
    <dbReference type="NCBI Taxonomy" id="1297569"/>
    <lineage>
        <taxon>Bacteria</taxon>
        <taxon>Pseudomonadati</taxon>
        <taxon>Pseudomonadota</taxon>
        <taxon>Alphaproteobacteria</taxon>
        <taxon>Hyphomicrobiales</taxon>
        <taxon>Phyllobacteriaceae</taxon>
        <taxon>Mesorhizobium</taxon>
    </lineage>
</organism>
<evidence type="ECO:0000259" key="12">
    <source>
        <dbReference type="Pfam" id="PF00266"/>
    </source>
</evidence>
<dbReference type="Proteomes" id="UP000012062">
    <property type="component" value="Unassembled WGS sequence"/>
</dbReference>
<comment type="function">
    <text evidence="3">Catalyzes the removal of elemental sulfur atoms from cysteine to produce alanine. Seems to participate in the biosynthesis of the nitrogenase metalloclusters by providing the inorganic sulfur required for the Fe-S core formation.</text>
</comment>
<dbReference type="Gene3D" id="3.90.1150.10">
    <property type="entry name" value="Aspartate Aminotransferase, domain 1"/>
    <property type="match status" value="1"/>
</dbReference>
<evidence type="ECO:0000313" key="14">
    <source>
        <dbReference type="Proteomes" id="UP000012062"/>
    </source>
</evidence>
<dbReference type="InterPro" id="IPR010970">
    <property type="entry name" value="Cys_dSase_SufS"/>
</dbReference>
<evidence type="ECO:0000256" key="9">
    <source>
        <dbReference type="ARBA" id="ARBA00050776"/>
    </source>
</evidence>
<comment type="similarity">
    <text evidence="4 11">Belongs to the class-V pyridoxal-phosphate-dependent aminotransferase family. Csd subfamily.</text>
</comment>
<dbReference type="InterPro" id="IPR016454">
    <property type="entry name" value="Cysteine_dSase"/>
</dbReference>
<proteinExistence type="inferred from homology"/>
<comment type="catalytic activity">
    <reaction evidence="9 11">
        <text>(sulfur carrier)-H + L-cysteine = (sulfur carrier)-SH + L-alanine</text>
        <dbReference type="Rhea" id="RHEA:43892"/>
        <dbReference type="Rhea" id="RHEA-COMP:14737"/>
        <dbReference type="Rhea" id="RHEA-COMP:14739"/>
        <dbReference type="ChEBI" id="CHEBI:29917"/>
        <dbReference type="ChEBI" id="CHEBI:35235"/>
        <dbReference type="ChEBI" id="CHEBI:57972"/>
        <dbReference type="ChEBI" id="CHEBI:64428"/>
        <dbReference type="EC" id="2.8.1.7"/>
    </reaction>
</comment>
<dbReference type="NCBIfam" id="TIGR01979">
    <property type="entry name" value="sufS"/>
    <property type="match status" value="1"/>
</dbReference>
<evidence type="ECO:0000256" key="1">
    <source>
        <dbReference type="ARBA" id="ARBA00001933"/>
    </source>
</evidence>
<dbReference type="InterPro" id="IPR020578">
    <property type="entry name" value="Aminotrans_V_PyrdxlP_BS"/>
</dbReference>
<dbReference type="PANTHER" id="PTHR43586">
    <property type="entry name" value="CYSTEINE DESULFURASE"/>
    <property type="match status" value="1"/>
</dbReference>
<dbReference type="CDD" id="cd06453">
    <property type="entry name" value="SufS_like"/>
    <property type="match status" value="1"/>
</dbReference>
<dbReference type="InterPro" id="IPR015422">
    <property type="entry name" value="PyrdxlP-dep_Trfase_small"/>
</dbReference>
<evidence type="ECO:0000256" key="8">
    <source>
        <dbReference type="ARBA" id="ARBA00022898"/>
    </source>
</evidence>
<feature type="domain" description="Aminotransferase class V" evidence="12">
    <location>
        <begin position="43"/>
        <end position="412"/>
    </location>
</feature>
<comment type="caution">
    <text evidence="13">The sequence shown here is derived from an EMBL/GenBank/DDBJ whole genome shotgun (WGS) entry which is preliminary data.</text>
</comment>
<sequence>MRGNHIGRLIAVDQKVENIPYDVEAIRRDFPILSREVYGKPLVYLDNGASAQKPQAVLDAIQHAYSQEYANVHRGLHFLSNAATDAYENARKIVQRFLNAPSTDNIVFTSNTTSAINTVAYGYGMPNIGEGDEIVLSIMEHHSNIVPWHFIRERQGAKLVWVPVDDLGVFHIEEFEKRLTDRTKLVAITHMSNALGTVTPIKEIVRIAHARGIPVLVDGSQSAVHMPVDVQDLDCDFFVFTGHKVYGPSGIGVLYGKKDILAGMRPFMGGGEMIEEVTEDIVTYNEPPHRFEAGTPPIVQAIGLGAALDYMEKIGRERIAAHEADLKDYAHERLRAINSLRIFGDAPGKGAIISFELQGIHAHDVSMVIDRQGVAVRAGTHCAQPLLKRFGVTSTCRASFGMYNTRAEVDALADALEKARKFFG</sequence>